<organism evidence="1 2">
    <name type="scientific">Thalassoglobus polymorphus</name>
    <dbReference type="NCBI Taxonomy" id="2527994"/>
    <lineage>
        <taxon>Bacteria</taxon>
        <taxon>Pseudomonadati</taxon>
        <taxon>Planctomycetota</taxon>
        <taxon>Planctomycetia</taxon>
        <taxon>Planctomycetales</taxon>
        <taxon>Planctomycetaceae</taxon>
        <taxon>Thalassoglobus</taxon>
    </lineage>
</organism>
<protein>
    <submittedName>
        <fullName evidence="1">Uncharacterized protein</fullName>
    </submittedName>
</protein>
<name>A0A517QGP8_9PLAN</name>
<gene>
    <name evidence="1" type="ORF">Mal48_00310</name>
</gene>
<dbReference type="KEGG" id="tpol:Mal48_00310"/>
<evidence type="ECO:0000313" key="2">
    <source>
        <dbReference type="Proteomes" id="UP000315724"/>
    </source>
</evidence>
<dbReference type="Proteomes" id="UP000315724">
    <property type="component" value="Chromosome"/>
</dbReference>
<dbReference type="EMBL" id="CP036267">
    <property type="protein sequence ID" value="QDT30804.1"/>
    <property type="molecule type" value="Genomic_DNA"/>
</dbReference>
<evidence type="ECO:0000313" key="1">
    <source>
        <dbReference type="EMBL" id="QDT30804.1"/>
    </source>
</evidence>
<sequence length="51" mass="5940">MFYVILTSFLEISEVRPDSRTIELVFELDFVSQRIVTFEITAVESVTVEHC</sequence>
<keyword evidence="2" id="KW-1185">Reference proteome</keyword>
<proteinExistence type="predicted"/>
<accession>A0A517QGP8</accession>
<reference evidence="1 2" key="1">
    <citation type="submission" date="2019-02" db="EMBL/GenBank/DDBJ databases">
        <title>Deep-cultivation of Planctomycetes and their phenomic and genomic characterization uncovers novel biology.</title>
        <authorList>
            <person name="Wiegand S."/>
            <person name="Jogler M."/>
            <person name="Boedeker C."/>
            <person name="Pinto D."/>
            <person name="Vollmers J."/>
            <person name="Rivas-Marin E."/>
            <person name="Kohn T."/>
            <person name="Peeters S.H."/>
            <person name="Heuer A."/>
            <person name="Rast P."/>
            <person name="Oberbeckmann S."/>
            <person name="Bunk B."/>
            <person name="Jeske O."/>
            <person name="Meyerdierks A."/>
            <person name="Storesund J.E."/>
            <person name="Kallscheuer N."/>
            <person name="Luecker S."/>
            <person name="Lage O.M."/>
            <person name="Pohl T."/>
            <person name="Merkel B.J."/>
            <person name="Hornburger P."/>
            <person name="Mueller R.-W."/>
            <person name="Bruemmer F."/>
            <person name="Labrenz M."/>
            <person name="Spormann A.M."/>
            <person name="Op den Camp H."/>
            <person name="Overmann J."/>
            <person name="Amann R."/>
            <person name="Jetten M.S.M."/>
            <person name="Mascher T."/>
            <person name="Medema M.H."/>
            <person name="Devos D.P."/>
            <person name="Kaster A.-K."/>
            <person name="Ovreas L."/>
            <person name="Rohde M."/>
            <person name="Galperin M.Y."/>
            <person name="Jogler C."/>
        </authorList>
    </citation>
    <scope>NUCLEOTIDE SEQUENCE [LARGE SCALE GENOMIC DNA]</scope>
    <source>
        <strain evidence="1 2">Mal48</strain>
    </source>
</reference>
<dbReference type="AlphaFoldDB" id="A0A517QGP8"/>